<dbReference type="OrthoDB" id="1875589at2759"/>
<dbReference type="FunFam" id="2.30.30.30:FF:000030">
    <property type="entry name" value="60S ribosomal protein L14"/>
    <property type="match status" value="1"/>
</dbReference>
<keyword evidence="5" id="KW-0689">Ribosomal protein</keyword>
<keyword evidence="9" id="KW-1185">Reference proteome</keyword>
<dbReference type="InterPro" id="IPR002784">
    <property type="entry name" value="Ribosomal_eL14_dom"/>
</dbReference>
<dbReference type="PANTHER" id="PTHR11127">
    <property type="entry name" value="60S RIBOSOMAL PROTEIN L14"/>
    <property type="match status" value="1"/>
</dbReference>
<evidence type="ECO:0000256" key="4">
    <source>
        <dbReference type="ARBA" id="ARBA00022490"/>
    </source>
</evidence>
<dbReference type="Gene3D" id="2.30.30.30">
    <property type="match status" value="1"/>
</dbReference>
<dbReference type="InterPro" id="IPR014722">
    <property type="entry name" value="Rib_uL2_dom2"/>
</dbReference>
<dbReference type="AlphaFoldDB" id="A0A3N4IBF7"/>
<organism evidence="8 9">
    <name type="scientific">Ascobolus immersus RN42</name>
    <dbReference type="NCBI Taxonomy" id="1160509"/>
    <lineage>
        <taxon>Eukaryota</taxon>
        <taxon>Fungi</taxon>
        <taxon>Dikarya</taxon>
        <taxon>Ascomycota</taxon>
        <taxon>Pezizomycotina</taxon>
        <taxon>Pezizomycetes</taxon>
        <taxon>Pezizales</taxon>
        <taxon>Ascobolaceae</taxon>
        <taxon>Ascobolus</taxon>
    </lineage>
</organism>
<dbReference type="SUPFAM" id="SSF50104">
    <property type="entry name" value="Translation proteins SH3-like domain"/>
    <property type="match status" value="1"/>
</dbReference>
<protein>
    <recommendedName>
        <fullName evidence="7">KOW domain-containing protein</fullName>
    </recommendedName>
</protein>
<dbReference type="GO" id="GO:0006412">
    <property type="term" value="P:translation"/>
    <property type="evidence" value="ECO:0007669"/>
    <property type="project" value="InterPro"/>
</dbReference>
<accession>A0A3N4IBF7</accession>
<dbReference type="PANTHER" id="PTHR11127:SF2">
    <property type="entry name" value="LARGE RIBOSOMAL SUBUNIT PROTEIN EL14"/>
    <property type="match status" value="1"/>
</dbReference>
<dbReference type="InterPro" id="IPR039660">
    <property type="entry name" value="Ribosomal_eL14"/>
</dbReference>
<dbReference type="GO" id="GO:0022625">
    <property type="term" value="C:cytosolic large ribosomal subunit"/>
    <property type="evidence" value="ECO:0007669"/>
    <property type="project" value="TreeGrafter"/>
</dbReference>
<gene>
    <name evidence="8" type="ORF">BJ508DRAFT_413392</name>
</gene>
<feature type="domain" description="KOW" evidence="7">
    <location>
        <begin position="12"/>
        <end position="39"/>
    </location>
</feature>
<dbReference type="GO" id="GO:0003723">
    <property type="term" value="F:RNA binding"/>
    <property type="evidence" value="ECO:0007669"/>
    <property type="project" value="InterPro"/>
</dbReference>
<evidence type="ECO:0000256" key="2">
    <source>
        <dbReference type="ARBA" id="ARBA00004496"/>
    </source>
</evidence>
<dbReference type="Pfam" id="PF01929">
    <property type="entry name" value="Ribosomal_L14e"/>
    <property type="match status" value="1"/>
</dbReference>
<sequence length="139" mass="15467">MSAEVSASTWRLVEIGRVVLVNDGPSAGKLAAIVEIIDHKRVLVDGPGQVPRQAIALSHVTLTPIVVPGIPRASRTGFVKKQWDATKVEEKWNTSGWAKKIASRERRRELSDFDRFKVMVLKKQRRFEVRKAAAKAAKA</sequence>
<comment type="similarity">
    <text evidence="3">Belongs to the eukaryotic ribosomal protein eL14 family.</text>
</comment>
<dbReference type="Pfam" id="PF00467">
    <property type="entry name" value="KOW"/>
    <property type="match status" value="1"/>
</dbReference>
<evidence type="ECO:0000256" key="3">
    <source>
        <dbReference type="ARBA" id="ARBA00006592"/>
    </source>
</evidence>
<proteinExistence type="inferred from homology"/>
<dbReference type="InterPro" id="IPR008991">
    <property type="entry name" value="Translation_prot_SH3-like_sf"/>
</dbReference>
<dbReference type="Proteomes" id="UP000275078">
    <property type="component" value="Unassembled WGS sequence"/>
</dbReference>
<name>A0A3N4IBF7_ASCIM</name>
<keyword evidence="4" id="KW-0963">Cytoplasm</keyword>
<dbReference type="SMART" id="SM00739">
    <property type="entry name" value="KOW"/>
    <property type="match status" value="1"/>
</dbReference>
<evidence type="ECO:0000313" key="8">
    <source>
        <dbReference type="EMBL" id="RPA83425.1"/>
    </source>
</evidence>
<comment type="subcellular location">
    <subcellularLocation>
        <location evidence="2">Cytoplasm</location>
    </subcellularLocation>
</comment>
<evidence type="ECO:0000256" key="1">
    <source>
        <dbReference type="ARBA" id="ARBA00004021"/>
    </source>
</evidence>
<evidence type="ECO:0000259" key="7">
    <source>
        <dbReference type="SMART" id="SM00739"/>
    </source>
</evidence>
<dbReference type="CDD" id="cd23702">
    <property type="entry name" value="eL14"/>
    <property type="match status" value="1"/>
</dbReference>
<dbReference type="GO" id="GO:0042273">
    <property type="term" value="P:ribosomal large subunit biogenesis"/>
    <property type="evidence" value="ECO:0007669"/>
    <property type="project" value="TreeGrafter"/>
</dbReference>
<evidence type="ECO:0000256" key="6">
    <source>
        <dbReference type="ARBA" id="ARBA00023274"/>
    </source>
</evidence>
<keyword evidence="6" id="KW-0687">Ribonucleoprotein</keyword>
<evidence type="ECO:0000313" key="9">
    <source>
        <dbReference type="Proteomes" id="UP000275078"/>
    </source>
</evidence>
<dbReference type="InterPro" id="IPR005824">
    <property type="entry name" value="KOW"/>
</dbReference>
<dbReference type="Gene3D" id="6.10.250.2270">
    <property type="match status" value="1"/>
</dbReference>
<evidence type="ECO:0000256" key="5">
    <source>
        <dbReference type="ARBA" id="ARBA00022980"/>
    </source>
</evidence>
<dbReference type="STRING" id="1160509.A0A3N4IBF7"/>
<dbReference type="GO" id="GO:0003735">
    <property type="term" value="F:structural constituent of ribosome"/>
    <property type="evidence" value="ECO:0007669"/>
    <property type="project" value="InterPro"/>
</dbReference>
<dbReference type="EMBL" id="ML119664">
    <property type="protein sequence ID" value="RPA83425.1"/>
    <property type="molecule type" value="Genomic_DNA"/>
</dbReference>
<comment type="function">
    <text evidence="1">Component of the ribosome, a large ribonucleoprotein complex responsible for the synthesis of proteins in the cell. The small ribosomal subunit (SSU) binds messenger RNAs (mRNAs) and translates the encoded message by selecting cognate aminoacyl-transfer RNA (tRNA) molecules. The large subunit (LSU) contains the ribosomal catalytic site termed the peptidyl transferase center (PTC), which catalyzes the formation of peptide bonds, thereby polymerizing the amino acids delivered by tRNAs into a polypeptide chain. The nascent polypeptides leave the ribosome through a tunnel in the LSU and interact with protein factors that function in enzymatic processing, targeting, and the membrane insertion of nascent chains at the exit of the ribosomal tunnel.</text>
</comment>
<reference evidence="8 9" key="1">
    <citation type="journal article" date="2018" name="Nat. Ecol. Evol.">
        <title>Pezizomycetes genomes reveal the molecular basis of ectomycorrhizal truffle lifestyle.</title>
        <authorList>
            <person name="Murat C."/>
            <person name="Payen T."/>
            <person name="Noel B."/>
            <person name="Kuo A."/>
            <person name="Morin E."/>
            <person name="Chen J."/>
            <person name="Kohler A."/>
            <person name="Krizsan K."/>
            <person name="Balestrini R."/>
            <person name="Da Silva C."/>
            <person name="Montanini B."/>
            <person name="Hainaut M."/>
            <person name="Levati E."/>
            <person name="Barry K.W."/>
            <person name="Belfiori B."/>
            <person name="Cichocki N."/>
            <person name="Clum A."/>
            <person name="Dockter R.B."/>
            <person name="Fauchery L."/>
            <person name="Guy J."/>
            <person name="Iotti M."/>
            <person name="Le Tacon F."/>
            <person name="Lindquist E.A."/>
            <person name="Lipzen A."/>
            <person name="Malagnac F."/>
            <person name="Mello A."/>
            <person name="Molinier V."/>
            <person name="Miyauchi S."/>
            <person name="Poulain J."/>
            <person name="Riccioni C."/>
            <person name="Rubini A."/>
            <person name="Sitrit Y."/>
            <person name="Splivallo R."/>
            <person name="Traeger S."/>
            <person name="Wang M."/>
            <person name="Zifcakova L."/>
            <person name="Wipf D."/>
            <person name="Zambonelli A."/>
            <person name="Paolocci F."/>
            <person name="Nowrousian M."/>
            <person name="Ottonello S."/>
            <person name="Baldrian P."/>
            <person name="Spatafora J.W."/>
            <person name="Henrissat B."/>
            <person name="Nagy L.G."/>
            <person name="Aury J.M."/>
            <person name="Wincker P."/>
            <person name="Grigoriev I.V."/>
            <person name="Bonfante P."/>
            <person name="Martin F.M."/>
        </authorList>
    </citation>
    <scope>NUCLEOTIDE SEQUENCE [LARGE SCALE GENOMIC DNA]</scope>
    <source>
        <strain evidence="8 9">RN42</strain>
    </source>
</reference>